<dbReference type="Gene3D" id="3.40.30.10">
    <property type="entry name" value="Glutaredoxin"/>
    <property type="match status" value="1"/>
</dbReference>
<dbReference type="InterPro" id="IPR036249">
    <property type="entry name" value="Thioredoxin-like_sf"/>
</dbReference>
<dbReference type="InterPro" id="IPR013766">
    <property type="entry name" value="Thioredoxin_domain"/>
</dbReference>
<sequence length="177" mass="18972">MTFLLCGVVLVGLLCALDLLLTVGVIKRLREHTDLLSNRDRAPMIGVGEEIGEFEASTVDGERLSTELLGDETLVAFFSPSCGPCKEKLPKFVAYARAAEIPRPVAVVVGAAHEAEEFVAALRPVARVVVESADGAMGTAFRAQAYPTVLKVGPDRWGKLVVQANRVDLDQPALTRS</sequence>
<proteinExistence type="predicted"/>
<reference evidence="2 3" key="1">
    <citation type="journal article" date="2019" name="ACS Chem. Biol.">
        <title>Identification and Mobilization of a Cryptic Antibiotic Biosynthesis Gene Locus from a Human-Pathogenic Nocardia Isolate.</title>
        <authorList>
            <person name="Herisse M."/>
            <person name="Ishida K."/>
            <person name="Porter J.L."/>
            <person name="Howden B."/>
            <person name="Hertweck C."/>
            <person name="Stinear T.P."/>
            <person name="Pidot S.J."/>
        </authorList>
    </citation>
    <scope>NUCLEOTIDE SEQUENCE [LARGE SCALE GENOMIC DNA]</scope>
    <source>
        <strain evidence="2 3">AUSMDU00012717</strain>
    </source>
</reference>
<feature type="domain" description="Thioredoxin" evidence="1">
    <location>
        <begin position="45"/>
        <end position="177"/>
    </location>
</feature>
<dbReference type="KEGG" id="nah:F5544_00225"/>
<dbReference type="RefSeq" id="WP_167471295.1">
    <property type="nucleotide sequence ID" value="NZ_CP046172.1"/>
</dbReference>
<dbReference type="Proteomes" id="UP000503540">
    <property type="component" value="Chromosome"/>
</dbReference>
<evidence type="ECO:0000313" key="2">
    <source>
        <dbReference type="EMBL" id="QIS07980.1"/>
    </source>
</evidence>
<dbReference type="EMBL" id="CP046172">
    <property type="protein sequence ID" value="QIS07980.1"/>
    <property type="molecule type" value="Genomic_DNA"/>
</dbReference>
<evidence type="ECO:0000313" key="3">
    <source>
        <dbReference type="Proteomes" id="UP000503540"/>
    </source>
</evidence>
<evidence type="ECO:0000259" key="1">
    <source>
        <dbReference type="PROSITE" id="PS51352"/>
    </source>
</evidence>
<dbReference type="AlphaFoldDB" id="A0A6G9Y4E2"/>
<keyword evidence="3" id="KW-1185">Reference proteome</keyword>
<gene>
    <name evidence="2" type="ORF">F5544_00225</name>
</gene>
<dbReference type="SUPFAM" id="SSF52833">
    <property type="entry name" value="Thioredoxin-like"/>
    <property type="match status" value="1"/>
</dbReference>
<organism evidence="2 3">
    <name type="scientific">Nocardia arthritidis</name>
    <dbReference type="NCBI Taxonomy" id="228602"/>
    <lineage>
        <taxon>Bacteria</taxon>
        <taxon>Bacillati</taxon>
        <taxon>Actinomycetota</taxon>
        <taxon>Actinomycetes</taxon>
        <taxon>Mycobacteriales</taxon>
        <taxon>Nocardiaceae</taxon>
        <taxon>Nocardia</taxon>
    </lineage>
</organism>
<protein>
    <recommendedName>
        <fullName evidence="1">Thioredoxin domain-containing protein</fullName>
    </recommendedName>
</protein>
<name>A0A6G9Y4E2_9NOCA</name>
<accession>A0A6G9Y4E2</accession>
<dbReference type="PROSITE" id="PS51352">
    <property type="entry name" value="THIOREDOXIN_2"/>
    <property type="match status" value="1"/>
</dbReference>